<dbReference type="Proteomes" id="UP000800036">
    <property type="component" value="Unassembled WGS sequence"/>
</dbReference>
<evidence type="ECO:0000313" key="2">
    <source>
        <dbReference type="Proteomes" id="UP000800036"/>
    </source>
</evidence>
<protein>
    <submittedName>
        <fullName evidence="1">Uncharacterized protein</fullName>
    </submittedName>
</protein>
<accession>A0A6A5V3N9</accession>
<reference evidence="1" key="1">
    <citation type="journal article" date="2020" name="Stud. Mycol.">
        <title>101 Dothideomycetes genomes: a test case for predicting lifestyles and emergence of pathogens.</title>
        <authorList>
            <person name="Haridas S."/>
            <person name="Albert R."/>
            <person name="Binder M."/>
            <person name="Bloem J."/>
            <person name="Labutti K."/>
            <person name="Salamov A."/>
            <person name="Andreopoulos B."/>
            <person name="Baker S."/>
            <person name="Barry K."/>
            <person name="Bills G."/>
            <person name="Bluhm B."/>
            <person name="Cannon C."/>
            <person name="Castanera R."/>
            <person name="Culley D."/>
            <person name="Daum C."/>
            <person name="Ezra D."/>
            <person name="Gonzalez J."/>
            <person name="Henrissat B."/>
            <person name="Kuo A."/>
            <person name="Liang C."/>
            <person name="Lipzen A."/>
            <person name="Lutzoni F."/>
            <person name="Magnuson J."/>
            <person name="Mondo S."/>
            <person name="Nolan M."/>
            <person name="Ohm R."/>
            <person name="Pangilinan J."/>
            <person name="Park H.-J."/>
            <person name="Ramirez L."/>
            <person name="Alfaro M."/>
            <person name="Sun H."/>
            <person name="Tritt A."/>
            <person name="Yoshinaga Y."/>
            <person name="Zwiers L.-H."/>
            <person name="Turgeon B."/>
            <person name="Goodwin S."/>
            <person name="Spatafora J."/>
            <person name="Crous P."/>
            <person name="Grigoriev I."/>
        </authorList>
    </citation>
    <scope>NUCLEOTIDE SEQUENCE</scope>
    <source>
        <strain evidence="1">CBS 107.79</strain>
    </source>
</reference>
<name>A0A6A5V3N9_9PLEO</name>
<dbReference type="AlphaFoldDB" id="A0A6A5V3N9"/>
<proteinExistence type="predicted"/>
<keyword evidence="2" id="KW-1185">Reference proteome</keyword>
<dbReference type="EMBL" id="ML976691">
    <property type="protein sequence ID" value="KAF1971871.1"/>
    <property type="molecule type" value="Genomic_DNA"/>
</dbReference>
<gene>
    <name evidence="1" type="ORF">BU23DRAFT_569682</name>
</gene>
<sequence length="121" mass="13690">MVGDCTSGEVTLIQNPTKNQKRALTQQFAKTKEEKAGGYATFYRAEPKDVEQECSDWEENNQAGLQKLAGFLKELVEVVGSIKERKALIHRPDRKGPVELYVGSTDMKEALTQEIVVRFWD</sequence>
<organism evidence="1 2">
    <name type="scientific">Bimuria novae-zelandiae CBS 107.79</name>
    <dbReference type="NCBI Taxonomy" id="1447943"/>
    <lineage>
        <taxon>Eukaryota</taxon>
        <taxon>Fungi</taxon>
        <taxon>Dikarya</taxon>
        <taxon>Ascomycota</taxon>
        <taxon>Pezizomycotina</taxon>
        <taxon>Dothideomycetes</taxon>
        <taxon>Pleosporomycetidae</taxon>
        <taxon>Pleosporales</taxon>
        <taxon>Massarineae</taxon>
        <taxon>Didymosphaeriaceae</taxon>
        <taxon>Bimuria</taxon>
    </lineage>
</organism>
<dbReference type="OrthoDB" id="420564at2759"/>
<evidence type="ECO:0000313" key="1">
    <source>
        <dbReference type="EMBL" id="KAF1971871.1"/>
    </source>
</evidence>